<comment type="subcellular location">
    <subcellularLocation>
        <location evidence="1">Membrane</location>
        <topology evidence="1">Multi-pass membrane protein</topology>
    </subcellularLocation>
</comment>
<dbReference type="Pfam" id="PF01184">
    <property type="entry name" value="Gpr1_Fun34_YaaH"/>
    <property type="match status" value="1"/>
</dbReference>
<dbReference type="GO" id="GO:0005886">
    <property type="term" value="C:plasma membrane"/>
    <property type="evidence" value="ECO:0007669"/>
    <property type="project" value="TreeGrafter"/>
</dbReference>
<evidence type="ECO:0000256" key="1">
    <source>
        <dbReference type="ARBA" id="ARBA00004141"/>
    </source>
</evidence>
<dbReference type="Proteomes" id="UP000325313">
    <property type="component" value="Unassembled WGS sequence"/>
</dbReference>
<evidence type="ECO:0000256" key="2">
    <source>
        <dbReference type="ARBA" id="ARBA00005587"/>
    </source>
</evidence>
<evidence type="ECO:0000313" key="8">
    <source>
        <dbReference type="Proteomes" id="UP000325313"/>
    </source>
</evidence>
<dbReference type="InterPro" id="IPR051633">
    <property type="entry name" value="AceTr"/>
</dbReference>
<keyword evidence="4 6" id="KW-1133">Transmembrane helix</keyword>
<name>A0A5B0RCK9_PUCGR</name>
<protein>
    <recommendedName>
        <fullName evidence="9">Acetate transporter</fullName>
    </recommendedName>
</protein>
<evidence type="ECO:0008006" key="9">
    <source>
        <dbReference type="Google" id="ProtNLM"/>
    </source>
</evidence>
<accession>A0A5B0RCK9</accession>
<evidence type="ECO:0000256" key="3">
    <source>
        <dbReference type="ARBA" id="ARBA00022692"/>
    </source>
</evidence>
<dbReference type="EMBL" id="VDEP01000208">
    <property type="protein sequence ID" value="KAA1123450.1"/>
    <property type="molecule type" value="Genomic_DNA"/>
</dbReference>
<organism evidence="7 8">
    <name type="scientific">Puccinia graminis f. sp. tritici</name>
    <dbReference type="NCBI Taxonomy" id="56615"/>
    <lineage>
        <taxon>Eukaryota</taxon>
        <taxon>Fungi</taxon>
        <taxon>Dikarya</taxon>
        <taxon>Basidiomycota</taxon>
        <taxon>Pucciniomycotina</taxon>
        <taxon>Pucciniomycetes</taxon>
        <taxon>Pucciniales</taxon>
        <taxon>Pucciniaceae</taxon>
        <taxon>Puccinia</taxon>
    </lineage>
</organism>
<dbReference type="PANTHER" id="PTHR31123:SF1">
    <property type="entry name" value="ACCUMULATION OF DYADS PROTEIN 2-RELATED"/>
    <property type="match status" value="1"/>
</dbReference>
<dbReference type="GO" id="GO:0015123">
    <property type="term" value="F:acetate transmembrane transporter activity"/>
    <property type="evidence" value="ECO:0007669"/>
    <property type="project" value="TreeGrafter"/>
</dbReference>
<evidence type="ECO:0000256" key="5">
    <source>
        <dbReference type="ARBA" id="ARBA00023136"/>
    </source>
</evidence>
<sequence>MLAECHPPQVSMVNVDASTRYSGRPSSNCITTTSFLSAVTWLLSKHPSRRADSPQTFEHFGIPLATYPPHIDRTLLQNSQYLSIAHTTQPRKEFFLASRVLNAQDPIANTNFHQMMKQDSCDAITLPNPRPMTLASTHSEIPHHCPGSYNVPTPLRKFANPGPLGLSSFATTTFLLSLFNVQTRGIHTENLIVSMAFAYGGIVQVLAGMWEFACGNTFGATAFSSYGGFWISFGLILSPSSGILAAYATKKDELESALGLYLFSWVSQLSRRQSRSTLN</sequence>
<feature type="transmembrane region" description="Helical" evidence="6">
    <location>
        <begin position="191"/>
        <end position="210"/>
    </location>
</feature>
<dbReference type="NCBIfam" id="NF038013">
    <property type="entry name" value="AceTr_1"/>
    <property type="match status" value="1"/>
</dbReference>
<proteinExistence type="inferred from homology"/>
<dbReference type="InterPro" id="IPR000791">
    <property type="entry name" value="Gpr1/Fun34/SatP-like"/>
</dbReference>
<comment type="caution">
    <text evidence="7">The sequence shown here is derived from an EMBL/GenBank/DDBJ whole genome shotgun (WGS) entry which is preliminary data.</text>
</comment>
<feature type="transmembrane region" description="Helical" evidence="6">
    <location>
        <begin position="230"/>
        <end position="248"/>
    </location>
</feature>
<evidence type="ECO:0000256" key="6">
    <source>
        <dbReference type="SAM" id="Phobius"/>
    </source>
</evidence>
<gene>
    <name evidence="7" type="ORF">PGTUg99_012243</name>
</gene>
<keyword evidence="5 6" id="KW-0472">Membrane</keyword>
<keyword evidence="3 6" id="KW-0812">Transmembrane</keyword>
<dbReference type="PANTHER" id="PTHR31123">
    <property type="entry name" value="ACCUMULATION OF DYADS PROTEIN 2-RELATED"/>
    <property type="match status" value="1"/>
</dbReference>
<reference evidence="7 8" key="1">
    <citation type="submission" date="2019-05" db="EMBL/GenBank/DDBJ databases">
        <title>Emergence of the Ug99 lineage of the wheat stem rust pathogen through somatic hybridization.</title>
        <authorList>
            <person name="Li F."/>
            <person name="Upadhyaya N.M."/>
            <person name="Sperschneider J."/>
            <person name="Matny O."/>
            <person name="Nguyen-Phuc H."/>
            <person name="Mago R."/>
            <person name="Raley C."/>
            <person name="Miller M.E."/>
            <person name="Silverstein K.A.T."/>
            <person name="Henningsen E."/>
            <person name="Hirsch C.D."/>
            <person name="Visser B."/>
            <person name="Pretorius Z.A."/>
            <person name="Steffenson B.J."/>
            <person name="Schwessinger B."/>
            <person name="Dodds P.N."/>
            <person name="Figueroa M."/>
        </authorList>
    </citation>
    <scope>NUCLEOTIDE SEQUENCE [LARGE SCALE GENOMIC DNA]</scope>
    <source>
        <strain evidence="7 8">Ug99</strain>
    </source>
</reference>
<evidence type="ECO:0000256" key="4">
    <source>
        <dbReference type="ARBA" id="ARBA00022989"/>
    </source>
</evidence>
<feature type="transmembrane region" description="Helical" evidence="6">
    <location>
        <begin position="162"/>
        <end position="179"/>
    </location>
</feature>
<dbReference type="AlphaFoldDB" id="A0A5B0RCK9"/>
<comment type="similarity">
    <text evidence="2">Belongs to the acetate uptake transporter (AceTr) (TC 2.A.96) family.</text>
</comment>
<evidence type="ECO:0000313" key="7">
    <source>
        <dbReference type="EMBL" id="KAA1123450.1"/>
    </source>
</evidence>